<dbReference type="Proteomes" id="UP001412067">
    <property type="component" value="Unassembled WGS sequence"/>
</dbReference>
<keyword evidence="3" id="KW-1185">Reference proteome</keyword>
<evidence type="ECO:0000256" key="1">
    <source>
        <dbReference type="SAM" id="MobiDB-lite"/>
    </source>
</evidence>
<gene>
    <name evidence="2" type="ORF">KSP40_PGU022108</name>
</gene>
<organism evidence="2 3">
    <name type="scientific">Platanthera guangdongensis</name>
    <dbReference type="NCBI Taxonomy" id="2320717"/>
    <lineage>
        <taxon>Eukaryota</taxon>
        <taxon>Viridiplantae</taxon>
        <taxon>Streptophyta</taxon>
        <taxon>Embryophyta</taxon>
        <taxon>Tracheophyta</taxon>
        <taxon>Spermatophyta</taxon>
        <taxon>Magnoliopsida</taxon>
        <taxon>Liliopsida</taxon>
        <taxon>Asparagales</taxon>
        <taxon>Orchidaceae</taxon>
        <taxon>Orchidoideae</taxon>
        <taxon>Orchideae</taxon>
        <taxon>Orchidinae</taxon>
        <taxon>Platanthera</taxon>
    </lineage>
</organism>
<name>A0ABR2MQ72_9ASPA</name>
<dbReference type="EMBL" id="JBBWWR010000005">
    <property type="protein sequence ID" value="KAK8966138.1"/>
    <property type="molecule type" value="Genomic_DNA"/>
</dbReference>
<dbReference type="InterPro" id="IPR006734">
    <property type="entry name" value="PLATZ"/>
</dbReference>
<evidence type="ECO:0000313" key="2">
    <source>
        <dbReference type="EMBL" id="KAK8966138.1"/>
    </source>
</evidence>
<comment type="caution">
    <text evidence="2">The sequence shown here is derived from an EMBL/GenBank/DDBJ whole genome shotgun (WGS) entry which is preliminary data.</text>
</comment>
<protein>
    <recommendedName>
        <fullName evidence="4">PLATZ transcription factor family protein</fullName>
    </recommendedName>
</protein>
<proteinExistence type="predicted"/>
<reference evidence="2 3" key="1">
    <citation type="journal article" date="2022" name="Nat. Plants">
        <title>Genomes of leafy and leafless Platanthera orchids illuminate the evolution of mycoheterotrophy.</title>
        <authorList>
            <person name="Li M.H."/>
            <person name="Liu K.W."/>
            <person name="Li Z."/>
            <person name="Lu H.C."/>
            <person name="Ye Q.L."/>
            <person name="Zhang D."/>
            <person name="Wang J.Y."/>
            <person name="Li Y.F."/>
            <person name="Zhong Z.M."/>
            <person name="Liu X."/>
            <person name="Yu X."/>
            <person name="Liu D.K."/>
            <person name="Tu X.D."/>
            <person name="Liu B."/>
            <person name="Hao Y."/>
            <person name="Liao X.Y."/>
            <person name="Jiang Y.T."/>
            <person name="Sun W.H."/>
            <person name="Chen J."/>
            <person name="Chen Y.Q."/>
            <person name="Ai Y."/>
            <person name="Zhai J.W."/>
            <person name="Wu S.S."/>
            <person name="Zhou Z."/>
            <person name="Hsiao Y.Y."/>
            <person name="Wu W.L."/>
            <person name="Chen Y.Y."/>
            <person name="Lin Y.F."/>
            <person name="Hsu J.L."/>
            <person name="Li C.Y."/>
            <person name="Wang Z.W."/>
            <person name="Zhao X."/>
            <person name="Zhong W.Y."/>
            <person name="Ma X.K."/>
            <person name="Ma L."/>
            <person name="Huang J."/>
            <person name="Chen G.Z."/>
            <person name="Huang M.Z."/>
            <person name="Huang L."/>
            <person name="Peng D.H."/>
            <person name="Luo Y.B."/>
            <person name="Zou S.Q."/>
            <person name="Chen S.P."/>
            <person name="Lan S."/>
            <person name="Tsai W.C."/>
            <person name="Van de Peer Y."/>
            <person name="Liu Z.J."/>
        </authorList>
    </citation>
    <scope>NUCLEOTIDE SEQUENCE [LARGE SCALE GENOMIC DNA]</scope>
    <source>
        <strain evidence="2">Lor288</strain>
    </source>
</reference>
<evidence type="ECO:0008006" key="4">
    <source>
        <dbReference type="Google" id="ProtNLM"/>
    </source>
</evidence>
<sequence>MWSGASGLAAAGATWKLRDWDSSGGFNLAQVFDAIREDDLKQLVVCQQISTYRMIGTKLIILKPKLEPVCESSLRYGKQCAYCGGFLGFLDHDNDLFCSLACQVNAFHKKKKITKILCNYDETKLNFFKSNDYGAGSSNVTNTLKKPSEKEKDDDDEGGKEPSRKKRPDKKMKGVAT</sequence>
<dbReference type="Pfam" id="PF04640">
    <property type="entry name" value="PLATZ"/>
    <property type="match status" value="1"/>
</dbReference>
<evidence type="ECO:0000313" key="3">
    <source>
        <dbReference type="Proteomes" id="UP001412067"/>
    </source>
</evidence>
<accession>A0ABR2MQ72</accession>
<feature type="region of interest" description="Disordered" evidence="1">
    <location>
        <begin position="135"/>
        <end position="177"/>
    </location>
</feature>